<evidence type="ECO:0000313" key="1">
    <source>
        <dbReference type="EMBL" id="SUN60438.1"/>
    </source>
</evidence>
<dbReference type="AlphaFoldDB" id="A0A380K6A8"/>
<dbReference type="InterPro" id="IPR050072">
    <property type="entry name" value="Peptidase_M20A"/>
</dbReference>
<sequence>MKFETIEAYNLPERIEAISKYLVSILSVNGTSGEVAVADVIYKLVKSVPYFKEHPRRVWQQALEQDSLKRKNNFALLKKEGTKQTVILHSHMDTVGVEDYGLWSFTLKEIAHDSDALQAFFKTYDEDPLIQKHAQSGDWLFGRGILDMKSGDAVNIATIFYYMEHMDELPCNLLLMTNAVEENDHTGVIQASSELLRLRQEGYDFKAAINTDFISPSYEGDEKKYIYTGAAGKMLMCFYIKGRETHVGSCLMGIDATLISSAINLKINTNLDLVETISNEEILPSSALLQRDCKDFYNVQTNKRANLYFNTFLYEKSADAVLQTLLAASKEAVQEVTTNYEERFKLYTERSHIHSNISHDIVVMTFDEYLARLAKKGYDTKMLISSFLNQIKDYDKREVGFQLIDYLEAKTQSDEAKVVVFLAPPFCPHNYTDSDSEVDQALEQMMTEFPEQNFVKRRFFPFLSDSSYLAMRETTEDINKLKANFPLMDSIYPLPVDTIRTLDIPAVDLGVYGIGAHTWKERIYKPYSYHTLPKVIRSFIEHLTK</sequence>
<dbReference type="EMBL" id="UHFM01000006">
    <property type="protein sequence ID" value="SUN60438.1"/>
    <property type="molecule type" value="Genomic_DNA"/>
</dbReference>
<name>A0A380K6A8_9STRE</name>
<dbReference type="PANTHER" id="PTHR43808:SF27">
    <property type="entry name" value="PROTEIN ROCB"/>
    <property type="match status" value="1"/>
</dbReference>
<protein>
    <submittedName>
        <fullName evidence="1">Arginine utilization protein RocB</fullName>
    </submittedName>
</protein>
<evidence type="ECO:0000313" key="2">
    <source>
        <dbReference type="Proteomes" id="UP000254510"/>
    </source>
</evidence>
<dbReference type="Gene3D" id="3.40.630.10">
    <property type="entry name" value="Zn peptidases"/>
    <property type="match status" value="1"/>
</dbReference>
<accession>A0A380K6A8</accession>
<dbReference type="Proteomes" id="UP000254510">
    <property type="component" value="Unassembled WGS sequence"/>
</dbReference>
<reference evidence="1 2" key="1">
    <citation type="submission" date="2018-06" db="EMBL/GenBank/DDBJ databases">
        <authorList>
            <consortium name="Pathogen Informatics"/>
            <person name="Doyle S."/>
        </authorList>
    </citation>
    <scope>NUCLEOTIDE SEQUENCE [LARGE SCALE GENOMIC DNA]</scope>
    <source>
        <strain evidence="1 2">NCTC13767</strain>
    </source>
</reference>
<gene>
    <name evidence="1" type="primary">rocB</name>
    <name evidence="1" type="ORF">NCTC13767_01888</name>
</gene>
<dbReference type="SUPFAM" id="SSF53187">
    <property type="entry name" value="Zn-dependent exopeptidases"/>
    <property type="match status" value="1"/>
</dbReference>
<proteinExistence type="predicted"/>
<dbReference type="PANTHER" id="PTHR43808">
    <property type="entry name" value="ACETYLORNITHINE DEACETYLASE"/>
    <property type="match status" value="1"/>
</dbReference>
<dbReference type="InterPro" id="IPR012166">
    <property type="entry name" value="Uncharacterised_RocB"/>
</dbReference>
<dbReference type="PIRSF" id="PIRSF010386">
    <property type="entry name" value="RocB"/>
    <property type="match status" value="1"/>
</dbReference>
<organism evidence="1 2">
    <name type="scientific">Streptococcus gallolyticus</name>
    <dbReference type="NCBI Taxonomy" id="315405"/>
    <lineage>
        <taxon>Bacteria</taxon>
        <taxon>Bacillati</taxon>
        <taxon>Bacillota</taxon>
        <taxon>Bacilli</taxon>
        <taxon>Lactobacillales</taxon>
        <taxon>Streptococcaceae</taxon>
        <taxon>Streptococcus</taxon>
    </lineage>
</organism>